<evidence type="ECO:0000313" key="2">
    <source>
        <dbReference type="Proteomes" id="UP001054837"/>
    </source>
</evidence>
<organism evidence="1 2">
    <name type="scientific">Caerostris darwini</name>
    <dbReference type="NCBI Taxonomy" id="1538125"/>
    <lineage>
        <taxon>Eukaryota</taxon>
        <taxon>Metazoa</taxon>
        <taxon>Ecdysozoa</taxon>
        <taxon>Arthropoda</taxon>
        <taxon>Chelicerata</taxon>
        <taxon>Arachnida</taxon>
        <taxon>Araneae</taxon>
        <taxon>Araneomorphae</taxon>
        <taxon>Entelegynae</taxon>
        <taxon>Araneoidea</taxon>
        <taxon>Araneidae</taxon>
        <taxon>Caerostris</taxon>
    </lineage>
</organism>
<comment type="caution">
    <text evidence="1">The sequence shown here is derived from an EMBL/GenBank/DDBJ whole genome shotgun (WGS) entry which is preliminary data.</text>
</comment>
<dbReference type="Proteomes" id="UP001054837">
    <property type="component" value="Unassembled WGS sequence"/>
</dbReference>
<proteinExistence type="predicted"/>
<keyword evidence="2" id="KW-1185">Reference proteome</keyword>
<gene>
    <name evidence="1" type="ORF">CDAR_550801</name>
</gene>
<dbReference type="EMBL" id="BPLQ01004710">
    <property type="protein sequence ID" value="GIY10080.1"/>
    <property type="molecule type" value="Genomic_DNA"/>
</dbReference>
<name>A0AAV4QKX8_9ARAC</name>
<evidence type="ECO:0000313" key="1">
    <source>
        <dbReference type="EMBL" id="GIY10080.1"/>
    </source>
</evidence>
<reference evidence="1 2" key="1">
    <citation type="submission" date="2021-06" db="EMBL/GenBank/DDBJ databases">
        <title>Caerostris darwini draft genome.</title>
        <authorList>
            <person name="Kono N."/>
            <person name="Arakawa K."/>
        </authorList>
    </citation>
    <scope>NUCLEOTIDE SEQUENCE [LARGE SCALE GENOMIC DNA]</scope>
</reference>
<protein>
    <recommendedName>
        <fullName evidence="3">LAGLIDADG homing endonuclease</fullName>
    </recommendedName>
</protein>
<accession>A0AAV4QKX8</accession>
<dbReference type="AlphaFoldDB" id="A0AAV4QKX8"/>
<evidence type="ECO:0008006" key="3">
    <source>
        <dbReference type="Google" id="ProtNLM"/>
    </source>
</evidence>
<sequence>MEQTDDDLLRKTYHLRCGRGHRCDVQKRISSVATVASSTLEASRALKIRVSVWKGFKKLGNAEKTLNGLWLQLHWEGEVHKKSLIITNNLSDSMERSPFVKLNCLDFVGRSQKKKYLLPSGTEEPL</sequence>